<name>A0A9P5UG21_9AGAR</name>
<evidence type="ECO:0000313" key="2">
    <source>
        <dbReference type="Proteomes" id="UP000772434"/>
    </source>
</evidence>
<dbReference type="EMBL" id="JADNRY010000002">
    <property type="protein sequence ID" value="KAF9077882.1"/>
    <property type="molecule type" value="Genomic_DNA"/>
</dbReference>
<protein>
    <submittedName>
        <fullName evidence="1">Uncharacterized protein</fullName>
    </submittedName>
</protein>
<organism evidence="1 2">
    <name type="scientific">Rhodocollybia butyracea</name>
    <dbReference type="NCBI Taxonomy" id="206335"/>
    <lineage>
        <taxon>Eukaryota</taxon>
        <taxon>Fungi</taxon>
        <taxon>Dikarya</taxon>
        <taxon>Basidiomycota</taxon>
        <taxon>Agaricomycotina</taxon>
        <taxon>Agaricomycetes</taxon>
        <taxon>Agaricomycetidae</taxon>
        <taxon>Agaricales</taxon>
        <taxon>Marasmiineae</taxon>
        <taxon>Omphalotaceae</taxon>
        <taxon>Rhodocollybia</taxon>
    </lineage>
</organism>
<feature type="non-terminal residue" evidence="1">
    <location>
        <position position="1"/>
    </location>
</feature>
<reference evidence="1" key="1">
    <citation type="submission" date="2020-11" db="EMBL/GenBank/DDBJ databases">
        <authorList>
            <consortium name="DOE Joint Genome Institute"/>
            <person name="Ahrendt S."/>
            <person name="Riley R."/>
            <person name="Andreopoulos W."/>
            <person name="Labutti K."/>
            <person name="Pangilinan J."/>
            <person name="Ruiz-Duenas F.J."/>
            <person name="Barrasa J.M."/>
            <person name="Sanchez-Garcia M."/>
            <person name="Camarero S."/>
            <person name="Miyauchi S."/>
            <person name="Serrano A."/>
            <person name="Linde D."/>
            <person name="Babiker R."/>
            <person name="Drula E."/>
            <person name="Ayuso-Fernandez I."/>
            <person name="Pacheco R."/>
            <person name="Padilla G."/>
            <person name="Ferreira P."/>
            <person name="Barriuso J."/>
            <person name="Kellner H."/>
            <person name="Castanera R."/>
            <person name="Alfaro M."/>
            <person name="Ramirez L."/>
            <person name="Pisabarro A.G."/>
            <person name="Kuo A."/>
            <person name="Tritt A."/>
            <person name="Lipzen A."/>
            <person name="He G."/>
            <person name="Yan M."/>
            <person name="Ng V."/>
            <person name="Cullen D."/>
            <person name="Martin F."/>
            <person name="Rosso M.-N."/>
            <person name="Henrissat B."/>
            <person name="Hibbett D."/>
            <person name="Martinez A.T."/>
            <person name="Grigoriev I.V."/>
        </authorList>
    </citation>
    <scope>NUCLEOTIDE SEQUENCE</scope>
    <source>
        <strain evidence="1">AH 40177</strain>
    </source>
</reference>
<comment type="caution">
    <text evidence="1">The sequence shown here is derived from an EMBL/GenBank/DDBJ whole genome shotgun (WGS) entry which is preliminary data.</text>
</comment>
<accession>A0A9P5UG21</accession>
<keyword evidence="2" id="KW-1185">Reference proteome</keyword>
<dbReference type="Proteomes" id="UP000772434">
    <property type="component" value="Unassembled WGS sequence"/>
</dbReference>
<dbReference type="AlphaFoldDB" id="A0A9P5UG21"/>
<feature type="non-terminal residue" evidence="1">
    <location>
        <position position="209"/>
    </location>
</feature>
<gene>
    <name evidence="1" type="ORF">BDP27DRAFT_1192187</name>
</gene>
<proteinExistence type="predicted"/>
<evidence type="ECO:0000313" key="1">
    <source>
        <dbReference type="EMBL" id="KAF9077882.1"/>
    </source>
</evidence>
<dbReference type="OrthoDB" id="3031270at2759"/>
<sequence length="209" mass="22906">LSEGNAIEVDLNAADFDAALGAHTAKPGTKKQRGSKADMRRTYSLTELLQRGFQHIKWDGITPFPLIDCFGRIVGVLAGQPGSGYASELSDAFEEMMREGREAGLEATSPEGASARGWFPAFNCGASMGMGNPHPVQLDPKNMTEVLERLVGRKSVRRMAMYQNAAFSLWAPRVYEVYENTMKTMWEKMPSLRNNFPGGVFGAAAFNFG</sequence>